<comment type="subcellular location">
    <subcellularLocation>
        <location evidence="1">Membrane</location>
        <topology evidence="1">Multi-pass membrane protein</topology>
    </subcellularLocation>
</comment>
<dbReference type="SUPFAM" id="SSF81333">
    <property type="entry name" value="F1F0 ATP synthase subunit C"/>
    <property type="match status" value="2"/>
</dbReference>
<dbReference type="CDD" id="cd18180">
    <property type="entry name" value="ATP-synt_Vo_Ao_c_NTPK_rpt2"/>
    <property type="match status" value="1"/>
</dbReference>
<keyword evidence="5 8" id="KW-1133">Transmembrane helix</keyword>
<evidence type="ECO:0000256" key="5">
    <source>
        <dbReference type="ARBA" id="ARBA00022989"/>
    </source>
</evidence>
<feature type="domain" description="V-ATPase proteolipid subunit C-like" evidence="9">
    <location>
        <begin position="94"/>
        <end position="152"/>
    </location>
</feature>
<evidence type="ECO:0000256" key="4">
    <source>
        <dbReference type="ARBA" id="ARBA00022692"/>
    </source>
</evidence>
<dbReference type="PANTHER" id="PTHR10263">
    <property type="entry name" value="V-TYPE PROTON ATPASE PROTEOLIPID SUBUNIT"/>
    <property type="match status" value="1"/>
</dbReference>
<dbReference type="AlphaFoldDB" id="A0A645G620"/>
<dbReference type="InterPro" id="IPR002379">
    <property type="entry name" value="ATPase_proteolipid_c-like_dom"/>
</dbReference>
<keyword evidence="6" id="KW-0406">Ion transport</keyword>
<comment type="similarity">
    <text evidence="2">Belongs to the V-ATPase proteolipid subunit family.</text>
</comment>
<organism evidence="10">
    <name type="scientific">bioreactor metagenome</name>
    <dbReference type="NCBI Taxonomy" id="1076179"/>
    <lineage>
        <taxon>unclassified sequences</taxon>
        <taxon>metagenomes</taxon>
        <taxon>ecological metagenomes</taxon>
    </lineage>
</organism>
<dbReference type="Gene3D" id="1.20.120.610">
    <property type="entry name" value="lithium bound rotor ring of v- atpase"/>
    <property type="match status" value="1"/>
</dbReference>
<evidence type="ECO:0000313" key="10">
    <source>
        <dbReference type="EMBL" id="MPN22367.1"/>
    </source>
</evidence>
<evidence type="ECO:0000256" key="7">
    <source>
        <dbReference type="ARBA" id="ARBA00023136"/>
    </source>
</evidence>
<dbReference type="CDD" id="cd18179">
    <property type="entry name" value="ATP-synt_Vo_Ao_c_NTPK_rpt1"/>
    <property type="match status" value="1"/>
</dbReference>
<feature type="transmembrane region" description="Helical" evidence="8">
    <location>
        <begin position="61"/>
        <end position="80"/>
    </location>
</feature>
<comment type="caution">
    <text evidence="10">The sequence shown here is derived from an EMBL/GenBank/DDBJ whole genome shotgun (WGS) entry which is preliminary data.</text>
</comment>
<dbReference type="InterPro" id="IPR035921">
    <property type="entry name" value="F/V-ATP_Csub_sf"/>
</dbReference>
<keyword evidence="3" id="KW-0813">Transport</keyword>
<evidence type="ECO:0000256" key="3">
    <source>
        <dbReference type="ARBA" id="ARBA00022448"/>
    </source>
</evidence>
<feature type="domain" description="V-ATPase proteolipid subunit C-like" evidence="9">
    <location>
        <begin position="13"/>
        <end position="71"/>
    </location>
</feature>
<feature type="transmembrane region" description="Helical" evidence="8">
    <location>
        <begin position="92"/>
        <end position="111"/>
    </location>
</feature>
<evidence type="ECO:0000256" key="6">
    <source>
        <dbReference type="ARBA" id="ARBA00023065"/>
    </source>
</evidence>
<gene>
    <name evidence="10" type="primary">ntpK_25</name>
    <name evidence="10" type="ORF">SDC9_169750</name>
</gene>
<dbReference type="EMBL" id="VSSQ01070582">
    <property type="protein sequence ID" value="MPN22367.1"/>
    <property type="molecule type" value="Genomic_DNA"/>
</dbReference>
<evidence type="ECO:0000256" key="1">
    <source>
        <dbReference type="ARBA" id="ARBA00004141"/>
    </source>
</evidence>
<sequence length="159" mass="15692">MELQWGTIFAAAGAAMAAVMAGVGSAIGVGLAGQAGAGVVSEDPDRFGSCLLLQLLPGTQGIYGLLIAFVIASKAGLLGGGSVLTATAGLSLFLAAIPIAFGGLLSAIAQGKVAVAGINMVAKKPEEQGKAMLMTVMVETYAVLSLLISFLLVNGVKIG</sequence>
<dbReference type="PRINTS" id="PR00122">
    <property type="entry name" value="VACATPASE"/>
</dbReference>
<reference evidence="10" key="1">
    <citation type="submission" date="2019-08" db="EMBL/GenBank/DDBJ databases">
        <authorList>
            <person name="Kucharzyk K."/>
            <person name="Murdoch R.W."/>
            <person name="Higgins S."/>
            <person name="Loffler F."/>
        </authorList>
    </citation>
    <scope>NUCLEOTIDE SEQUENCE</scope>
</reference>
<proteinExistence type="inferred from homology"/>
<evidence type="ECO:0000259" key="9">
    <source>
        <dbReference type="Pfam" id="PF00137"/>
    </source>
</evidence>
<dbReference type="InterPro" id="IPR000245">
    <property type="entry name" value="ATPase_proteolipid_csu"/>
</dbReference>
<evidence type="ECO:0000256" key="8">
    <source>
        <dbReference type="SAM" id="Phobius"/>
    </source>
</evidence>
<dbReference type="FunFam" id="1.20.120.610:FF:000005">
    <property type="entry name" value="V-type sodium ATPase subunit K"/>
    <property type="match status" value="1"/>
</dbReference>
<dbReference type="NCBIfam" id="NF005124">
    <property type="entry name" value="PRK06558.1"/>
    <property type="match status" value="1"/>
</dbReference>
<dbReference type="GO" id="GO:0046961">
    <property type="term" value="F:proton-transporting ATPase activity, rotational mechanism"/>
    <property type="evidence" value="ECO:0007669"/>
    <property type="project" value="InterPro"/>
</dbReference>
<dbReference type="GO" id="GO:0033179">
    <property type="term" value="C:proton-transporting V-type ATPase, V0 domain"/>
    <property type="evidence" value="ECO:0007669"/>
    <property type="project" value="InterPro"/>
</dbReference>
<dbReference type="Pfam" id="PF00137">
    <property type="entry name" value="ATP-synt_C"/>
    <property type="match status" value="2"/>
</dbReference>
<name>A0A645G620_9ZZZZ</name>
<protein>
    <submittedName>
        <fullName evidence="10">V-type sodium ATPase subunit K</fullName>
    </submittedName>
</protein>
<keyword evidence="4 8" id="KW-0812">Transmembrane</keyword>
<accession>A0A645G620</accession>
<evidence type="ECO:0000256" key="2">
    <source>
        <dbReference type="ARBA" id="ARBA00007296"/>
    </source>
</evidence>
<feature type="transmembrane region" description="Helical" evidence="8">
    <location>
        <begin position="131"/>
        <end position="153"/>
    </location>
</feature>
<keyword evidence="7 8" id="KW-0472">Membrane</keyword>